<comment type="caution">
    <text evidence="1">The sequence shown here is derived from an EMBL/GenBank/DDBJ whole genome shotgun (WGS) entry which is preliminary data.</text>
</comment>
<accession>A0ACB8BNI4</accession>
<name>A0ACB8BNI4_9AGAM</name>
<dbReference type="EMBL" id="MU266372">
    <property type="protein sequence ID" value="KAH7927071.1"/>
    <property type="molecule type" value="Genomic_DNA"/>
</dbReference>
<evidence type="ECO:0000313" key="2">
    <source>
        <dbReference type="Proteomes" id="UP000790709"/>
    </source>
</evidence>
<evidence type="ECO:0000313" key="1">
    <source>
        <dbReference type="EMBL" id="KAH7927071.1"/>
    </source>
</evidence>
<organism evidence="1 2">
    <name type="scientific">Leucogyrophana mollusca</name>
    <dbReference type="NCBI Taxonomy" id="85980"/>
    <lineage>
        <taxon>Eukaryota</taxon>
        <taxon>Fungi</taxon>
        <taxon>Dikarya</taxon>
        <taxon>Basidiomycota</taxon>
        <taxon>Agaricomycotina</taxon>
        <taxon>Agaricomycetes</taxon>
        <taxon>Agaricomycetidae</taxon>
        <taxon>Boletales</taxon>
        <taxon>Boletales incertae sedis</taxon>
        <taxon>Leucogyrophana</taxon>
    </lineage>
</organism>
<proteinExistence type="predicted"/>
<reference evidence="1" key="1">
    <citation type="journal article" date="2021" name="New Phytol.">
        <title>Evolutionary innovations through gain and loss of genes in the ectomycorrhizal Boletales.</title>
        <authorList>
            <person name="Wu G."/>
            <person name="Miyauchi S."/>
            <person name="Morin E."/>
            <person name="Kuo A."/>
            <person name="Drula E."/>
            <person name="Varga T."/>
            <person name="Kohler A."/>
            <person name="Feng B."/>
            <person name="Cao Y."/>
            <person name="Lipzen A."/>
            <person name="Daum C."/>
            <person name="Hundley H."/>
            <person name="Pangilinan J."/>
            <person name="Johnson J."/>
            <person name="Barry K."/>
            <person name="LaButti K."/>
            <person name="Ng V."/>
            <person name="Ahrendt S."/>
            <person name="Min B."/>
            <person name="Choi I.G."/>
            <person name="Park H."/>
            <person name="Plett J.M."/>
            <person name="Magnuson J."/>
            <person name="Spatafora J.W."/>
            <person name="Nagy L.G."/>
            <person name="Henrissat B."/>
            <person name="Grigoriev I.V."/>
            <person name="Yang Z.L."/>
            <person name="Xu J."/>
            <person name="Martin F.M."/>
        </authorList>
    </citation>
    <scope>NUCLEOTIDE SEQUENCE</scope>
    <source>
        <strain evidence="1">KUC20120723A-06</strain>
    </source>
</reference>
<protein>
    <submittedName>
        <fullName evidence="1">DUF298-domain-containing protein</fullName>
    </submittedName>
</protein>
<sequence length="191" mass="21535">MGKFTRAEWVQGTGALEISSLPLLAQALKDLEDLLILDKEPLTHTSTGSSVRKHGGSSKPATQSPYNQTRYWMYVSDQKAAFSELYQFCFILAKPPQGRNIDIETAIAFWSVLLGPRYPIITDVIEFLNEKGTYKGANKDLWSMFCRTVDRSLKDYEADGAWPTLLDDFVAWRRGKMTSTSNTDSHNVAEE</sequence>
<gene>
    <name evidence="1" type="ORF">BV22DRAFT_305977</name>
</gene>
<dbReference type="Proteomes" id="UP000790709">
    <property type="component" value="Unassembled WGS sequence"/>
</dbReference>
<keyword evidence="2" id="KW-1185">Reference proteome</keyword>